<sequence length="33" mass="3826">MHRYGDIGVVGEVLSNRPVRNHTNDLLEYKPFV</sequence>
<proteinExistence type="predicted"/>
<reference evidence="1 2" key="1">
    <citation type="submission" date="2013-08" db="EMBL/GenBank/DDBJ databases">
        <authorList>
            <consortium name="DOE Joint Genome Institute"/>
            <person name="Eisen J."/>
            <person name="Huntemann M."/>
            <person name="Han J."/>
            <person name="Chen A."/>
            <person name="Kyrpides N."/>
            <person name="Mavromatis K."/>
            <person name="Markowitz V."/>
            <person name="Palaniappan K."/>
            <person name="Ivanova N."/>
            <person name="Schaumberg A."/>
            <person name="Pati A."/>
            <person name="Liolios K."/>
            <person name="Nordberg H.P."/>
            <person name="Cantor M.N."/>
            <person name="Hua S.X."/>
            <person name="Woyke T."/>
        </authorList>
    </citation>
    <scope>NUCLEOTIDE SEQUENCE [LARGE SCALE GENOMIC DNA]</scope>
    <source>
        <strain evidence="1 2">DSM 2278</strain>
    </source>
</reference>
<keyword evidence="2" id="KW-1185">Reference proteome</keyword>
<evidence type="ECO:0000313" key="1">
    <source>
        <dbReference type="EMBL" id="ETA68535.1"/>
    </source>
</evidence>
<dbReference type="EMBL" id="AZAJ01000001">
    <property type="protein sequence ID" value="ETA68535.1"/>
    <property type="molecule type" value="Genomic_DNA"/>
</dbReference>
<gene>
    <name evidence="1" type="ORF">MettiDRAFT_2008</name>
</gene>
<protein>
    <submittedName>
        <fullName evidence="1">Uncharacterized protein</fullName>
    </submittedName>
</protein>
<organism evidence="1 2">
    <name type="scientific">Methanolobus tindarius DSM 2278</name>
    <dbReference type="NCBI Taxonomy" id="1090322"/>
    <lineage>
        <taxon>Archaea</taxon>
        <taxon>Methanobacteriati</taxon>
        <taxon>Methanobacteriota</taxon>
        <taxon>Stenosarchaea group</taxon>
        <taxon>Methanomicrobia</taxon>
        <taxon>Methanosarcinales</taxon>
        <taxon>Methanosarcinaceae</taxon>
        <taxon>Methanolobus</taxon>
    </lineage>
</organism>
<dbReference type="Proteomes" id="UP000019483">
    <property type="component" value="Unassembled WGS sequence"/>
</dbReference>
<evidence type="ECO:0000313" key="2">
    <source>
        <dbReference type="Proteomes" id="UP000019483"/>
    </source>
</evidence>
<dbReference type="AlphaFoldDB" id="W9DSH2"/>
<comment type="caution">
    <text evidence="1">The sequence shown here is derived from an EMBL/GenBank/DDBJ whole genome shotgun (WGS) entry which is preliminary data.</text>
</comment>
<accession>W9DSH2</accession>
<name>W9DSH2_METTI</name>